<name>A0A0H2QZ82_9AGAM</name>
<evidence type="ECO:0000256" key="2">
    <source>
        <dbReference type="SAM" id="MobiDB-lite"/>
    </source>
</evidence>
<evidence type="ECO:0000313" key="3">
    <source>
        <dbReference type="EMBL" id="KLO04694.1"/>
    </source>
</evidence>
<dbReference type="AlphaFoldDB" id="A0A0H2QZ82"/>
<feature type="region of interest" description="Disordered" evidence="2">
    <location>
        <begin position="1"/>
        <end position="48"/>
    </location>
</feature>
<evidence type="ECO:0000256" key="1">
    <source>
        <dbReference type="ARBA" id="ARBA00022664"/>
    </source>
</evidence>
<dbReference type="EMBL" id="KQ086459">
    <property type="protein sequence ID" value="KLO04694.1"/>
    <property type="molecule type" value="Genomic_DNA"/>
</dbReference>
<dbReference type="InterPro" id="IPR036875">
    <property type="entry name" value="Znf_CCHC_sf"/>
</dbReference>
<dbReference type="SUPFAM" id="SSF57756">
    <property type="entry name" value="Retrovirus zinc finger-like domains"/>
    <property type="match status" value="1"/>
</dbReference>
<dbReference type="Proteomes" id="UP000053477">
    <property type="component" value="Unassembled WGS sequence"/>
</dbReference>
<dbReference type="InParanoid" id="A0A0H2QZ82"/>
<evidence type="ECO:0008006" key="5">
    <source>
        <dbReference type="Google" id="ProtNLM"/>
    </source>
</evidence>
<keyword evidence="4" id="KW-1185">Reference proteome</keyword>
<proteinExistence type="predicted"/>
<reference evidence="3 4" key="1">
    <citation type="submission" date="2015-04" db="EMBL/GenBank/DDBJ databases">
        <title>Complete genome sequence of Schizopora paradoxa KUC8140, a cosmopolitan wood degrader in East Asia.</title>
        <authorList>
            <consortium name="DOE Joint Genome Institute"/>
            <person name="Min B."/>
            <person name="Park H."/>
            <person name="Jang Y."/>
            <person name="Kim J.-J."/>
            <person name="Kim K.H."/>
            <person name="Pangilinan J."/>
            <person name="Lipzen A."/>
            <person name="Riley R."/>
            <person name="Grigoriev I.V."/>
            <person name="Spatafora J.W."/>
            <person name="Choi I.-G."/>
        </authorList>
    </citation>
    <scope>NUCLEOTIDE SEQUENCE [LARGE SCALE GENOMIC DNA]</scope>
    <source>
        <strain evidence="3 4">KUC8140</strain>
    </source>
</reference>
<feature type="non-terminal residue" evidence="3">
    <location>
        <position position="68"/>
    </location>
</feature>
<organism evidence="3 4">
    <name type="scientific">Schizopora paradoxa</name>
    <dbReference type="NCBI Taxonomy" id="27342"/>
    <lineage>
        <taxon>Eukaryota</taxon>
        <taxon>Fungi</taxon>
        <taxon>Dikarya</taxon>
        <taxon>Basidiomycota</taxon>
        <taxon>Agaricomycotina</taxon>
        <taxon>Agaricomycetes</taxon>
        <taxon>Hymenochaetales</taxon>
        <taxon>Schizoporaceae</taxon>
        <taxon>Schizopora</taxon>
    </lineage>
</organism>
<accession>A0A0H2QZ82</accession>
<keyword evidence="1" id="KW-0507">mRNA processing</keyword>
<protein>
    <recommendedName>
        <fullName evidence="5">CCHC-type domain-containing protein</fullName>
    </recommendedName>
</protein>
<dbReference type="GO" id="GO:0006397">
    <property type="term" value="P:mRNA processing"/>
    <property type="evidence" value="ECO:0007669"/>
    <property type="project" value="UniProtKB-KW"/>
</dbReference>
<dbReference type="OrthoDB" id="5552562at2759"/>
<dbReference type="GO" id="GO:0008270">
    <property type="term" value="F:zinc ion binding"/>
    <property type="evidence" value="ECO:0007669"/>
    <property type="project" value="InterPro"/>
</dbReference>
<feature type="non-terminal residue" evidence="3">
    <location>
        <position position="1"/>
    </location>
</feature>
<evidence type="ECO:0000313" key="4">
    <source>
        <dbReference type="Proteomes" id="UP000053477"/>
    </source>
</evidence>
<dbReference type="GO" id="GO:0003676">
    <property type="term" value="F:nucleic acid binding"/>
    <property type="evidence" value="ECO:0007669"/>
    <property type="project" value="InterPro"/>
</dbReference>
<feature type="compositionally biased region" description="Low complexity" evidence="2">
    <location>
        <begin position="9"/>
        <end position="24"/>
    </location>
</feature>
<sequence length="68" mass="7601">SEKSREQKTSTPNTPASASTSAKAPETKPKNKPQLNSAGRLSKEERKRRMENKLCLYCAAPDHIRKDC</sequence>
<gene>
    <name evidence="3" type="ORF">SCHPADRAFT_813734</name>
</gene>